<keyword evidence="2" id="KW-0812">Transmembrane</keyword>
<feature type="transmembrane region" description="Helical" evidence="2">
    <location>
        <begin position="66"/>
        <end position="88"/>
    </location>
</feature>
<evidence type="ECO:0000313" key="3">
    <source>
        <dbReference type="EMBL" id="GBL73313.1"/>
    </source>
</evidence>
<sequence>MDHLDRVVRAMDPQPRNLAQLDTALESAWLNIPVNIFRNLIDSLPARLAAVRSAKGMQGIIIIRPVLGLLIGVLVALVIIAIIIIVALKVKKRRKQKECQGVTGVSDKSQTPLKKDTDDMPDGEEKGPDIIPANIINRAYYTEDPKESSPSGSTITSRRWPETPPRESIETSLATSTYRKPPEDITYVELSLPREHHSVTTVRRKEPPTEYANIDLHSHLHLQTIVVEREEEEEVGNNTCETPLMSNRRESAV</sequence>
<dbReference type="GO" id="GO:0003676">
    <property type="term" value="F:nucleic acid binding"/>
    <property type="evidence" value="ECO:0007669"/>
    <property type="project" value="InterPro"/>
</dbReference>
<dbReference type="InterPro" id="IPR036397">
    <property type="entry name" value="RNaseH_sf"/>
</dbReference>
<evidence type="ECO:0000256" key="2">
    <source>
        <dbReference type="SAM" id="Phobius"/>
    </source>
</evidence>
<protein>
    <submittedName>
        <fullName evidence="3">Uncharacterized protein</fullName>
    </submittedName>
</protein>
<keyword evidence="2" id="KW-0472">Membrane</keyword>
<dbReference type="Gene3D" id="3.30.420.10">
    <property type="entry name" value="Ribonuclease H-like superfamily/Ribonuclease H"/>
    <property type="match status" value="1"/>
</dbReference>
<name>A0A4Y2A0N2_ARAVE</name>
<reference evidence="3 4" key="1">
    <citation type="journal article" date="2019" name="Sci. Rep.">
        <title>Orb-weaving spider Araneus ventricosus genome elucidates the spidroin gene catalogue.</title>
        <authorList>
            <person name="Kono N."/>
            <person name="Nakamura H."/>
            <person name="Ohtoshi R."/>
            <person name="Moran D.A.P."/>
            <person name="Shinohara A."/>
            <person name="Yoshida Y."/>
            <person name="Fujiwara M."/>
            <person name="Mori M."/>
            <person name="Tomita M."/>
            <person name="Arakawa K."/>
        </authorList>
    </citation>
    <scope>NUCLEOTIDE SEQUENCE [LARGE SCALE GENOMIC DNA]</scope>
</reference>
<keyword evidence="4" id="KW-1185">Reference proteome</keyword>
<evidence type="ECO:0000256" key="1">
    <source>
        <dbReference type="SAM" id="MobiDB-lite"/>
    </source>
</evidence>
<gene>
    <name evidence="3" type="ORF">AVEN_159349_1</name>
</gene>
<proteinExistence type="predicted"/>
<feature type="region of interest" description="Disordered" evidence="1">
    <location>
        <begin position="230"/>
        <end position="253"/>
    </location>
</feature>
<feature type="region of interest" description="Disordered" evidence="1">
    <location>
        <begin position="98"/>
        <end position="128"/>
    </location>
</feature>
<organism evidence="3 4">
    <name type="scientific">Araneus ventricosus</name>
    <name type="common">Orbweaver spider</name>
    <name type="synonym">Epeira ventricosa</name>
    <dbReference type="NCBI Taxonomy" id="182803"/>
    <lineage>
        <taxon>Eukaryota</taxon>
        <taxon>Metazoa</taxon>
        <taxon>Ecdysozoa</taxon>
        <taxon>Arthropoda</taxon>
        <taxon>Chelicerata</taxon>
        <taxon>Arachnida</taxon>
        <taxon>Araneae</taxon>
        <taxon>Araneomorphae</taxon>
        <taxon>Entelegynae</taxon>
        <taxon>Araneoidea</taxon>
        <taxon>Araneidae</taxon>
        <taxon>Araneus</taxon>
    </lineage>
</organism>
<dbReference type="OrthoDB" id="6426864at2759"/>
<keyword evidence="2" id="KW-1133">Transmembrane helix</keyword>
<feature type="region of interest" description="Disordered" evidence="1">
    <location>
        <begin position="142"/>
        <end position="180"/>
    </location>
</feature>
<evidence type="ECO:0000313" key="4">
    <source>
        <dbReference type="Proteomes" id="UP000499080"/>
    </source>
</evidence>
<feature type="compositionally biased region" description="Basic and acidic residues" evidence="1">
    <location>
        <begin position="113"/>
        <end position="128"/>
    </location>
</feature>
<feature type="compositionally biased region" description="Basic and acidic residues" evidence="1">
    <location>
        <begin position="159"/>
        <end position="169"/>
    </location>
</feature>
<dbReference type="AlphaFoldDB" id="A0A4Y2A0N2"/>
<dbReference type="EMBL" id="BGPR01000003">
    <property type="protein sequence ID" value="GBL73313.1"/>
    <property type="molecule type" value="Genomic_DNA"/>
</dbReference>
<dbReference type="Proteomes" id="UP000499080">
    <property type="component" value="Unassembled WGS sequence"/>
</dbReference>
<comment type="caution">
    <text evidence="3">The sequence shown here is derived from an EMBL/GenBank/DDBJ whole genome shotgun (WGS) entry which is preliminary data.</text>
</comment>
<accession>A0A4Y2A0N2</accession>
<feature type="compositionally biased region" description="Polar residues" evidence="1">
    <location>
        <begin position="236"/>
        <end position="245"/>
    </location>
</feature>
<feature type="compositionally biased region" description="Polar residues" evidence="1">
    <location>
        <begin position="148"/>
        <end position="157"/>
    </location>
</feature>